<keyword evidence="4" id="KW-1185">Reference proteome</keyword>
<proteinExistence type="predicted"/>
<dbReference type="InterPro" id="IPR048297">
    <property type="entry name" value="DUF936_dom_pln"/>
</dbReference>
<dbReference type="InterPro" id="IPR010341">
    <property type="entry name" value="DUF936_pln"/>
</dbReference>
<organism evidence="3 4">
    <name type="scientific">Salvia divinorum</name>
    <name type="common">Maria pastora</name>
    <name type="synonym">Diviner's sage</name>
    <dbReference type="NCBI Taxonomy" id="28513"/>
    <lineage>
        <taxon>Eukaryota</taxon>
        <taxon>Viridiplantae</taxon>
        <taxon>Streptophyta</taxon>
        <taxon>Embryophyta</taxon>
        <taxon>Tracheophyta</taxon>
        <taxon>Spermatophyta</taxon>
        <taxon>Magnoliopsida</taxon>
        <taxon>eudicotyledons</taxon>
        <taxon>Gunneridae</taxon>
        <taxon>Pentapetalae</taxon>
        <taxon>asterids</taxon>
        <taxon>lamiids</taxon>
        <taxon>Lamiales</taxon>
        <taxon>Lamiaceae</taxon>
        <taxon>Nepetoideae</taxon>
        <taxon>Mentheae</taxon>
        <taxon>Salviinae</taxon>
        <taxon>Salvia</taxon>
        <taxon>Salvia subgen. Calosphace</taxon>
    </lineage>
</organism>
<accession>A0ABD1FTX3</accession>
<name>A0ABD1FTX3_SALDI</name>
<sequence>MATLVPGVLLKLLQHVNTDVKVAGEHRLSLLQVVIIVPALAAGELFPNQGFYIKIQLGQFVRVERLEAASPVPILLHILKGVRPLPGRHPCVGTPENIVATHSLGFLNNNGNPSPPSEISIDKSRSGSKLFPNVGLRDGKSNTLPLNAGLKEDKKAPGLARSKSQLSKLSLSVDVKESVGGKLKSSVSRSIPSSPTSCYSLPMSFEKFSSGVRNQAKIKGLERLEKASGVSGSKEKPSPLRGAHSTGKKVSSGKLMENIVKGLELWPKALRKSWEGNMDAKNRESPRLKIHRQEIKPDVRSNSAPRKSVSERLPSKEDSKPSKTTRDESKVNASVMKASVNGDAPSAVKASARISMGKNLSLEVANNGLPGNLFKVSVTWRGRRLARSLCPLPQTPHADLPPRGRHLQLREVAVFIPARFSHHWGTVSSPSCSQPQPCEVAVVLATSVPPRHRKLVVGLLTASSKWNRILLIRFHLHSNHQSYKTLQQMMMMKCPFELLKENDLLHFSTNYNQDFEFPIERKLQEGV</sequence>
<comment type="caution">
    <text evidence="3">The sequence shown here is derived from an EMBL/GenBank/DDBJ whole genome shotgun (WGS) entry which is preliminary data.</text>
</comment>
<reference evidence="3 4" key="1">
    <citation type="submission" date="2024-06" db="EMBL/GenBank/DDBJ databases">
        <title>A chromosome level genome sequence of Diviner's sage (Salvia divinorum).</title>
        <authorList>
            <person name="Ford S.A."/>
            <person name="Ro D.-K."/>
            <person name="Ness R.W."/>
            <person name="Phillips M.A."/>
        </authorList>
    </citation>
    <scope>NUCLEOTIDE SEQUENCE [LARGE SCALE GENOMIC DNA]</scope>
    <source>
        <strain evidence="3">SAF-2024a</strain>
        <tissue evidence="3">Leaf</tissue>
    </source>
</reference>
<feature type="compositionally biased region" description="Basic and acidic residues" evidence="1">
    <location>
        <begin position="277"/>
        <end position="299"/>
    </location>
</feature>
<evidence type="ECO:0000256" key="1">
    <source>
        <dbReference type="SAM" id="MobiDB-lite"/>
    </source>
</evidence>
<feature type="region of interest" description="Disordered" evidence="1">
    <location>
        <begin position="277"/>
        <end position="332"/>
    </location>
</feature>
<dbReference type="PANTHER" id="PTHR31928:SF4">
    <property type="entry name" value="OS08G0541500 PROTEIN"/>
    <property type="match status" value="1"/>
</dbReference>
<evidence type="ECO:0000259" key="2">
    <source>
        <dbReference type="Pfam" id="PF06075"/>
    </source>
</evidence>
<evidence type="ECO:0000313" key="4">
    <source>
        <dbReference type="Proteomes" id="UP001567538"/>
    </source>
</evidence>
<feature type="compositionally biased region" description="Basic and acidic residues" evidence="1">
    <location>
        <begin position="308"/>
        <end position="330"/>
    </location>
</feature>
<dbReference type="Pfam" id="PF06075">
    <property type="entry name" value="DUF936"/>
    <property type="match status" value="1"/>
</dbReference>
<evidence type="ECO:0000313" key="3">
    <source>
        <dbReference type="EMBL" id="KAL1535287.1"/>
    </source>
</evidence>
<dbReference type="AlphaFoldDB" id="A0ABD1FTX3"/>
<dbReference type="PANTHER" id="PTHR31928">
    <property type="entry name" value="EXPRESSED PROTEIN"/>
    <property type="match status" value="1"/>
</dbReference>
<protein>
    <recommendedName>
        <fullName evidence="2">DUF936 domain-containing protein</fullName>
    </recommendedName>
</protein>
<dbReference type="Proteomes" id="UP001567538">
    <property type="component" value="Unassembled WGS sequence"/>
</dbReference>
<feature type="region of interest" description="Disordered" evidence="1">
    <location>
        <begin position="142"/>
        <end position="163"/>
    </location>
</feature>
<gene>
    <name evidence="3" type="ORF">AAHA92_31362</name>
</gene>
<dbReference type="EMBL" id="JBEAFC010000012">
    <property type="protein sequence ID" value="KAL1535287.1"/>
    <property type="molecule type" value="Genomic_DNA"/>
</dbReference>
<feature type="region of interest" description="Disordered" evidence="1">
    <location>
        <begin position="223"/>
        <end position="253"/>
    </location>
</feature>
<feature type="domain" description="DUF936" evidence="2">
    <location>
        <begin position="4"/>
        <end position="55"/>
    </location>
</feature>